<keyword evidence="3" id="KW-1185">Reference proteome</keyword>
<reference evidence="2" key="1">
    <citation type="journal article" date="2020" name="Stud. Mycol.">
        <title>101 Dothideomycetes genomes: a test case for predicting lifestyles and emergence of pathogens.</title>
        <authorList>
            <person name="Haridas S."/>
            <person name="Albert R."/>
            <person name="Binder M."/>
            <person name="Bloem J."/>
            <person name="Labutti K."/>
            <person name="Salamov A."/>
            <person name="Andreopoulos B."/>
            <person name="Baker S."/>
            <person name="Barry K."/>
            <person name="Bills G."/>
            <person name="Bluhm B."/>
            <person name="Cannon C."/>
            <person name="Castanera R."/>
            <person name="Culley D."/>
            <person name="Daum C."/>
            <person name="Ezra D."/>
            <person name="Gonzalez J."/>
            <person name="Henrissat B."/>
            <person name="Kuo A."/>
            <person name="Liang C."/>
            <person name="Lipzen A."/>
            <person name="Lutzoni F."/>
            <person name="Magnuson J."/>
            <person name="Mondo S."/>
            <person name="Nolan M."/>
            <person name="Ohm R."/>
            <person name="Pangilinan J."/>
            <person name="Park H.-J."/>
            <person name="Ramirez L."/>
            <person name="Alfaro M."/>
            <person name="Sun H."/>
            <person name="Tritt A."/>
            <person name="Yoshinaga Y."/>
            <person name="Zwiers L.-H."/>
            <person name="Turgeon B."/>
            <person name="Goodwin S."/>
            <person name="Spatafora J."/>
            <person name="Crous P."/>
            <person name="Grigoriev I."/>
        </authorList>
    </citation>
    <scope>NUCLEOTIDE SEQUENCE</scope>
    <source>
        <strain evidence="2">CBS 122681</strain>
    </source>
</reference>
<sequence>MNRWRTASCPALPGPRAQDLAGGYPRRPVRRRQVERSIHHQAIPTATNHAPPPAGAVPWGGCCGQIWPAVVSGSLLYIISLVSSSSPSAVLFSSALFACPSFTSALLAPLAGRAPPTACQRARPAAGPGRHNFFPMCLDPRRSSRGAIAGISNSPPALLLLPRPAP</sequence>
<proteinExistence type="predicted"/>
<feature type="region of interest" description="Disordered" evidence="1">
    <location>
        <begin position="1"/>
        <end position="26"/>
    </location>
</feature>
<evidence type="ECO:0000313" key="3">
    <source>
        <dbReference type="Proteomes" id="UP000799324"/>
    </source>
</evidence>
<accession>A0A6A6TV61</accession>
<gene>
    <name evidence="2" type="ORF">K491DRAFT_13657</name>
</gene>
<evidence type="ECO:0000313" key="2">
    <source>
        <dbReference type="EMBL" id="KAF2663057.1"/>
    </source>
</evidence>
<organism evidence="2 3">
    <name type="scientific">Lophiostoma macrostomum CBS 122681</name>
    <dbReference type="NCBI Taxonomy" id="1314788"/>
    <lineage>
        <taxon>Eukaryota</taxon>
        <taxon>Fungi</taxon>
        <taxon>Dikarya</taxon>
        <taxon>Ascomycota</taxon>
        <taxon>Pezizomycotina</taxon>
        <taxon>Dothideomycetes</taxon>
        <taxon>Pleosporomycetidae</taxon>
        <taxon>Pleosporales</taxon>
        <taxon>Lophiostomataceae</taxon>
        <taxon>Lophiostoma</taxon>
    </lineage>
</organism>
<dbReference type="Proteomes" id="UP000799324">
    <property type="component" value="Unassembled WGS sequence"/>
</dbReference>
<dbReference type="EMBL" id="MU004288">
    <property type="protein sequence ID" value="KAF2663057.1"/>
    <property type="molecule type" value="Genomic_DNA"/>
</dbReference>
<protein>
    <submittedName>
        <fullName evidence="2">Uncharacterized protein</fullName>
    </submittedName>
</protein>
<dbReference type="AlphaFoldDB" id="A0A6A6TV61"/>
<name>A0A6A6TV61_9PLEO</name>
<evidence type="ECO:0000256" key="1">
    <source>
        <dbReference type="SAM" id="MobiDB-lite"/>
    </source>
</evidence>